<evidence type="ECO:0000256" key="4">
    <source>
        <dbReference type="ARBA" id="ARBA00022692"/>
    </source>
</evidence>
<dbReference type="GO" id="GO:0015344">
    <property type="term" value="F:siderophore uptake transmembrane transporter activity"/>
    <property type="evidence" value="ECO:0007669"/>
    <property type="project" value="TreeGrafter"/>
</dbReference>
<keyword evidence="8" id="KW-0732">Signal</keyword>
<dbReference type="Pfam" id="PF07715">
    <property type="entry name" value="Plug"/>
    <property type="match status" value="1"/>
</dbReference>
<feature type="domain" description="TonB-dependent receptor plug" evidence="9">
    <location>
        <begin position="63"/>
        <end position="155"/>
    </location>
</feature>
<comment type="similarity">
    <text evidence="7">Belongs to the TonB-dependent receptor family.</text>
</comment>
<dbReference type="PANTHER" id="PTHR30069:SF40">
    <property type="entry name" value="TONB-DEPENDENT RECEPTOR NMB0964-RELATED"/>
    <property type="match status" value="1"/>
</dbReference>
<dbReference type="PANTHER" id="PTHR30069">
    <property type="entry name" value="TONB-DEPENDENT OUTER MEMBRANE RECEPTOR"/>
    <property type="match status" value="1"/>
</dbReference>
<evidence type="ECO:0000256" key="7">
    <source>
        <dbReference type="PROSITE-ProRule" id="PRU01360"/>
    </source>
</evidence>
<evidence type="ECO:0000256" key="5">
    <source>
        <dbReference type="ARBA" id="ARBA00023136"/>
    </source>
</evidence>
<evidence type="ECO:0000313" key="10">
    <source>
        <dbReference type="EMBL" id="SDM42479.1"/>
    </source>
</evidence>
<dbReference type="PROSITE" id="PS52016">
    <property type="entry name" value="TONB_DEPENDENT_REC_3"/>
    <property type="match status" value="1"/>
</dbReference>
<dbReference type="GO" id="GO:0009279">
    <property type="term" value="C:cell outer membrane"/>
    <property type="evidence" value="ECO:0007669"/>
    <property type="project" value="UniProtKB-SubCell"/>
</dbReference>
<dbReference type="RefSeq" id="WP_092072471.1">
    <property type="nucleotide sequence ID" value="NZ_FNHB01000004.1"/>
</dbReference>
<dbReference type="GO" id="GO:0044718">
    <property type="term" value="P:siderophore transmembrane transport"/>
    <property type="evidence" value="ECO:0007669"/>
    <property type="project" value="TreeGrafter"/>
</dbReference>
<keyword evidence="2 7" id="KW-0813">Transport</keyword>
<evidence type="ECO:0000256" key="2">
    <source>
        <dbReference type="ARBA" id="ARBA00022448"/>
    </source>
</evidence>
<dbReference type="Proteomes" id="UP000214880">
    <property type="component" value="Unassembled WGS sequence"/>
</dbReference>
<organism evidence="10 11">
    <name type="scientific">Dendrosporobacter quercicolus</name>
    <dbReference type="NCBI Taxonomy" id="146817"/>
    <lineage>
        <taxon>Bacteria</taxon>
        <taxon>Bacillati</taxon>
        <taxon>Bacillota</taxon>
        <taxon>Negativicutes</taxon>
        <taxon>Selenomonadales</taxon>
        <taxon>Sporomusaceae</taxon>
        <taxon>Dendrosporobacter</taxon>
    </lineage>
</organism>
<dbReference type="InterPro" id="IPR037066">
    <property type="entry name" value="Plug_dom_sf"/>
</dbReference>
<keyword evidence="5 7" id="KW-0472">Membrane</keyword>
<reference evidence="10 11" key="1">
    <citation type="submission" date="2016-10" db="EMBL/GenBank/DDBJ databases">
        <authorList>
            <person name="de Groot N.N."/>
        </authorList>
    </citation>
    <scope>NUCLEOTIDE SEQUENCE [LARGE SCALE GENOMIC DNA]</scope>
    <source>
        <strain evidence="10 11">DSM 1736</strain>
    </source>
</reference>
<feature type="chain" id="PRO_5039405080" evidence="8">
    <location>
        <begin position="28"/>
        <end position="664"/>
    </location>
</feature>
<gene>
    <name evidence="10" type="ORF">SAMN04488502_104207</name>
</gene>
<dbReference type="InterPro" id="IPR012910">
    <property type="entry name" value="Plug_dom"/>
</dbReference>
<name>A0A1G9T439_9FIRM</name>
<evidence type="ECO:0000259" key="9">
    <source>
        <dbReference type="Pfam" id="PF07715"/>
    </source>
</evidence>
<dbReference type="AlphaFoldDB" id="A0A1G9T439"/>
<dbReference type="STRING" id="146817.SAMN04488502_104207"/>
<dbReference type="OrthoDB" id="9760620at2"/>
<comment type="subcellular location">
    <subcellularLocation>
        <location evidence="1 7">Cell outer membrane</location>
        <topology evidence="1 7">Multi-pass membrane protein</topology>
    </subcellularLocation>
</comment>
<dbReference type="InterPro" id="IPR036942">
    <property type="entry name" value="Beta-barrel_TonB_sf"/>
</dbReference>
<dbReference type="SUPFAM" id="SSF56935">
    <property type="entry name" value="Porins"/>
    <property type="match status" value="1"/>
</dbReference>
<keyword evidence="11" id="KW-1185">Reference proteome</keyword>
<evidence type="ECO:0000256" key="6">
    <source>
        <dbReference type="ARBA" id="ARBA00023237"/>
    </source>
</evidence>
<proteinExistence type="inferred from homology"/>
<accession>A0A1G9T439</accession>
<keyword evidence="6 7" id="KW-0998">Cell outer membrane</keyword>
<keyword evidence="3 7" id="KW-1134">Transmembrane beta strand</keyword>
<sequence length="664" mass="73165">MKKSKTGKSVAAVVLATLVGAAAPAGAQEAAAAKDTELPTVMVTAQKPGEEPVYSRLAIPASSKAATEVITREEIEAMHPKDVLEILERVSGITGTRWGNKGYYKVQARGGDTIGIIIDGIYFPDTQASRVLANLPVDLIESITIARDASILTLGPVANFAANSAKGGAPSQGFIIIKTLTVTGPVDKARLSYGTFDTEKFSIIHGDKAGDTAYYALGYAKDRSDGRSGWNNERNFDTYFVKTGDKGEDWFADMTLIVNNGRSGQQAWFEPDGSYKNSSLGKWDPLNTTLVTASAGKLWDENHTTTFSFGYSSVRSSRITQDPSPTIKPRWEENEYLRELNLAHTLKFDRDTLKFGVQAMWWHSPTGVGGQAGYERQEELYGYYLYGERQVNDKLTLDSGVRMDKKHITKGVAKYFANGSSNIQYDSTYGELWEKEAFSFSLGGAYRLDPVYTLSSRFSYSRQPAGRYLLTDNNELLDAEVRYKYETGVTASYNKALSASLTAFYYDIDDARVATGNMYYDAENGVNVSTYTGRDLTRKGLELSVHGRLSGAFGYKAGYAYFTSSDALDDSYIPHSSYNLALNYRQADVAANISLLHLSRFKSSMGDATPLGGYTTIDANISKELDARTKLTLYGRNITDRRYGRGMNFYDAGAEYGIELSKRF</sequence>
<evidence type="ECO:0000256" key="8">
    <source>
        <dbReference type="SAM" id="SignalP"/>
    </source>
</evidence>
<evidence type="ECO:0000256" key="1">
    <source>
        <dbReference type="ARBA" id="ARBA00004571"/>
    </source>
</evidence>
<protein>
    <submittedName>
        <fullName evidence="10">Iron complex outermembrane recepter protein</fullName>
    </submittedName>
</protein>
<keyword evidence="4 7" id="KW-0812">Transmembrane</keyword>
<dbReference type="Gene3D" id="2.170.130.10">
    <property type="entry name" value="TonB-dependent receptor, plug domain"/>
    <property type="match status" value="1"/>
</dbReference>
<dbReference type="InterPro" id="IPR039426">
    <property type="entry name" value="TonB-dep_rcpt-like"/>
</dbReference>
<evidence type="ECO:0000256" key="3">
    <source>
        <dbReference type="ARBA" id="ARBA00022452"/>
    </source>
</evidence>
<dbReference type="EMBL" id="FNHB01000004">
    <property type="protein sequence ID" value="SDM42479.1"/>
    <property type="molecule type" value="Genomic_DNA"/>
</dbReference>
<dbReference type="Gene3D" id="2.40.170.20">
    <property type="entry name" value="TonB-dependent receptor, beta-barrel domain"/>
    <property type="match status" value="1"/>
</dbReference>
<feature type="signal peptide" evidence="8">
    <location>
        <begin position="1"/>
        <end position="27"/>
    </location>
</feature>
<evidence type="ECO:0000313" key="11">
    <source>
        <dbReference type="Proteomes" id="UP000214880"/>
    </source>
</evidence>